<dbReference type="InterPro" id="IPR013905">
    <property type="entry name" value="Lgl_C_dom"/>
</dbReference>
<name>A0A9W6Z5H1_AMBMO</name>
<dbReference type="Proteomes" id="UP001165063">
    <property type="component" value="Unassembled WGS sequence"/>
</dbReference>
<evidence type="ECO:0000313" key="3">
    <source>
        <dbReference type="Proteomes" id="UP001165063"/>
    </source>
</evidence>
<dbReference type="GO" id="GO:0005096">
    <property type="term" value="F:GTPase activator activity"/>
    <property type="evidence" value="ECO:0007669"/>
    <property type="project" value="TreeGrafter"/>
</dbReference>
<dbReference type="GO" id="GO:0006893">
    <property type="term" value="P:Golgi to plasma membrane transport"/>
    <property type="evidence" value="ECO:0007669"/>
    <property type="project" value="TreeGrafter"/>
</dbReference>
<dbReference type="PANTHER" id="PTHR10241:SF25">
    <property type="entry name" value="TOMOSYN, ISOFORM C"/>
    <property type="match status" value="1"/>
</dbReference>
<keyword evidence="3" id="KW-1185">Reference proteome</keyword>
<dbReference type="AlphaFoldDB" id="A0A9W6Z5H1"/>
<feature type="domain" description="Lethal giant larvae (Lgl)-like C-terminal" evidence="1">
    <location>
        <begin position="33"/>
        <end position="403"/>
    </location>
</feature>
<dbReference type="PANTHER" id="PTHR10241">
    <property type="entry name" value="LETHAL 2 GIANT LARVAE PROTEIN"/>
    <property type="match status" value="1"/>
</dbReference>
<accession>A0A9W6Z5H1</accession>
<comment type="caution">
    <text evidence="2">The sequence shown here is derived from an EMBL/GenBank/DDBJ whole genome shotgun (WGS) entry which is preliminary data.</text>
</comment>
<dbReference type="OrthoDB" id="19944at2759"/>
<proteinExistence type="predicted"/>
<reference evidence="2" key="1">
    <citation type="submission" date="2023-04" db="EMBL/GenBank/DDBJ databases">
        <title>Ambrosiozyma monospora NBRC 1965.</title>
        <authorList>
            <person name="Ichikawa N."/>
            <person name="Sato H."/>
            <person name="Tonouchi N."/>
        </authorList>
    </citation>
    <scope>NUCLEOTIDE SEQUENCE</scope>
    <source>
        <strain evidence="2">NBRC 1965</strain>
    </source>
</reference>
<gene>
    <name evidence="2" type="ORF">Amon01_000829200</name>
</gene>
<dbReference type="GO" id="GO:0019905">
    <property type="term" value="F:syntaxin binding"/>
    <property type="evidence" value="ECO:0007669"/>
    <property type="project" value="TreeGrafter"/>
</dbReference>
<organism evidence="2 3">
    <name type="scientific">Ambrosiozyma monospora</name>
    <name type="common">Yeast</name>
    <name type="synonym">Endomycopsis monosporus</name>
    <dbReference type="NCBI Taxonomy" id="43982"/>
    <lineage>
        <taxon>Eukaryota</taxon>
        <taxon>Fungi</taxon>
        <taxon>Dikarya</taxon>
        <taxon>Ascomycota</taxon>
        <taxon>Saccharomycotina</taxon>
        <taxon>Pichiomycetes</taxon>
        <taxon>Pichiales</taxon>
        <taxon>Pichiaceae</taxon>
        <taxon>Ambrosiozyma</taxon>
    </lineage>
</organism>
<protein>
    <submittedName>
        <fullName evidence="2">Unnamed protein product</fullName>
    </submittedName>
</protein>
<sequence>MGSIWNSSEGDLDCSSVFEIDISAILLDDSPAVSVSKISFASDLLELSCSLFNGDVLLFAYETNKNYQPDVHELTGKMGSLELSSTNVNKQTIDISDRGPRNVRKGFLPQLLVKPMGNGKVTALCNSNIGFVAVGYESGQLVVINKRGNVVIFSEKLQDSGLSIPILPTSIEFGYGSPSETPLTSGSIFMYVGTSVGRLITYELVGDSKNRYVVRFINSVDCNDHEITNIIPIDSTTGRPCQPNIQILNSLKDGTPKAVPLVISASHNDIRITKLGTKMAHKSYSKGELSNIGITGTRTPNGNVGFCIVAILGGSKKLITLSLPGLVEMVNMRIPYRIEAKYAEHSSTLPMGDVFIRITETEAALVNIMKTRKPVMGLETTQNSDSLFLKTIHVPFRPAANSLLKNTPNLTYDHLYRLLTNREKVVSRVEDVKLSWLVSPYNPANYNLLGSGKPKYYDPNAIHKQVQVESSISPGMNTNNIGASFQKWSKSASNTLQMTAGKVQDFAGETNEQFDKYVEDTKKSIAKSLLPGGLGNL</sequence>
<dbReference type="GO" id="GO:0005737">
    <property type="term" value="C:cytoplasm"/>
    <property type="evidence" value="ECO:0007669"/>
    <property type="project" value="TreeGrafter"/>
</dbReference>
<dbReference type="GO" id="GO:0045159">
    <property type="term" value="F:myosin II binding"/>
    <property type="evidence" value="ECO:0007669"/>
    <property type="project" value="TreeGrafter"/>
</dbReference>
<dbReference type="GO" id="GO:0005886">
    <property type="term" value="C:plasma membrane"/>
    <property type="evidence" value="ECO:0007669"/>
    <property type="project" value="TreeGrafter"/>
</dbReference>
<evidence type="ECO:0000313" key="2">
    <source>
        <dbReference type="EMBL" id="GMG56225.1"/>
    </source>
</evidence>
<dbReference type="Pfam" id="PF08596">
    <property type="entry name" value="Lgl_C"/>
    <property type="match status" value="1"/>
</dbReference>
<dbReference type="GO" id="GO:0006887">
    <property type="term" value="P:exocytosis"/>
    <property type="evidence" value="ECO:0007669"/>
    <property type="project" value="TreeGrafter"/>
</dbReference>
<evidence type="ECO:0000259" key="1">
    <source>
        <dbReference type="Pfam" id="PF08596"/>
    </source>
</evidence>
<dbReference type="EMBL" id="BSXU01007092">
    <property type="protein sequence ID" value="GMG56225.1"/>
    <property type="molecule type" value="Genomic_DNA"/>
</dbReference>